<comment type="caution">
    <text evidence="2">The sequence shown here is derived from an EMBL/GenBank/DDBJ whole genome shotgun (WGS) entry which is preliminary data.</text>
</comment>
<reference evidence="3" key="1">
    <citation type="submission" date="2023-07" db="EMBL/GenBank/DDBJ databases">
        <title>30 novel species of actinomycetes from the DSMZ collection.</title>
        <authorList>
            <person name="Nouioui I."/>
        </authorList>
    </citation>
    <scope>NUCLEOTIDE SEQUENCE [LARGE SCALE GENOMIC DNA]</scope>
    <source>
        <strain evidence="3">DSM 44399</strain>
    </source>
</reference>
<dbReference type="PROSITE" id="PS51186">
    <property type="entry name" value="GNAT"/>
    <property type="match status" value="1"/>
</dbReference>
<dbReference type="EC" id="2.3.1.-" evidence="2"/>
<dbReference type="EMBL" id="JAVREH010000039">
    <property type="protein sequence ID" value="MDT0263434.1"/>
    <property type="molecule type" value="Genomic_DNA"/>
</dbReference>
<gene>
    <name evidence="2" type="ORF">RM423_18790</name>
</gene>
<dbReference type="Proteomes" id="UP001183176">
    <property type="component" value="Unassembled WGS sequence"/>
</dbReference>
<dbReference type="RefSeq" id="WP_311424581.1">
    <property type="nucleotide sequence ID" value="NZ_JAVREH010000039.1"/>
</dbReference>
<sequence length="157" mass="17569">MYWRLGPEYKRRPRDDNRRAMHSIVSHGIPPGLLAFDHDNPDRAVGWCQLTPRADLDWLDHPRYTEPVDDADVLSLSCFYVHREYRQRGVAAALVKAACEMAERANAPAVEAYPVDTDVPGSTSNVFTGTVAMFAAAGFVVVAARTPSRPIMRLWLT</sequence>
<dbReference type="CDD" id="cd04301">
    <property type="entry name" value="NAT_SF"/>
    <property type="match status" value="1"/>
</dbReference>
<dbReference type="GO" id="GO:0016746">
    <property type="term" value="F:acyltransferase activity"/>
    <property type="evidence" value="ECO:0007669"/>
    <property type="project" value="UniProtKB-KW"/>
</dbReference>
<organism evidence="2 3">
    <name type="scientific">Jatrophihabitans lederbergiae</name>
    <dbReference type="NCBI Taxonomy" id="3075547"/>
    <lineage>
        <taxon>Bacteria</taxon>
        <taxon>Bacillati</taxon>
        <taxon>Actinomycetota</taxon>
        <taxon>Actinomycetes</taxon>
        <taxon>Jatrophihabitantales</taxon>
        <taxon>Jatrophihabitantaceae</taxon>
        <taxon>Jatrophihabitans</taxon>
    </lineage>
</organism>
<keyword evidence="2" id="KW-0808">Transferase</keyword>
<keyword evidence="2" id="KW-0012">Acyltransferase</keyword>
<evidence type="ECO:0000259" key="1">
    <source>
        <dbReference type="PROSITE" id="PS51186"/>
    </source>
</evidence>
<dbReference type="Gene3D" id="3.40.630.30">
    <property type="match status" value="1"/>
</dbReference>
<feature type="domain" description="N-acetyltransferase" evidence="1">
    <location>
        <begin position="1"/>
        <end position="157"/>
    </location>
</feature>
<evidence type="ECO:0000313" key="2">
    <source>
        <dbReference type="EMBL" id="MDT0263434.1"/>
    </source>
</evidence>
<protein>
    <submittedName>
        <fullName evidence="2">GNAT family N-acetyltransferase</fullName>
        <ecNumber evidence="2">2.3.1.-</ecNumber>
    </submittedName>
</protein>
<accession>A0ABU2JG40</accession>
<keyword evidence="3" id="KW-1185">Reference proteome</keyword>
<dbReference type="InterPro" id="IPR000182">
    <property type="entry name" value="GNAT_dom"/>
</dbReference>
<name>A0ABU2JG40_9ACTN</name>
<proteinExistence type="predicted"/>
<dbReference type="SUPFAM" id="SSF55729">
    <property type="entry name" value="Acyl-CoA N-acyltransferases (Nat)"/>
    <property type="match status" value="1"/>
</dbReference>
<evidence type="ECO:0000313" key="3">
    <source>
        <dbReference type="Proteomes" id="UP001183176"/>
    </source>
</evidence>
<dbReference type="Pfam" id="PF00583">
    <property type="entry name" value="Acetyltransf_1"/>
    <property type="match status" value="1"/>
</dbReference>
<dbReference type="InterPro" id="IPR016181">
    <property type="entry name" value="Acyl_CoA_acyltransferase"/>
</dbReference>